<keyword evidence="1" id="KW-0472">Membrane</keyword>
<accession>A0A7S2CHX6</accession>
<proteinExistence type="predicted"/>
<dbReference type="EMBL" id="HBGQ01036743">
    <property type="protein sequence ID" value="CAD9425770.1"/>
    <property type="molecule type" value="Transcribed_RNA"/>
</dbReference>
<organism evidence="2">
    <name type="scientific">Alexandrium andersonii</name>
    <dbReference type="NCBI Taxonomy" id="327968"/>
    <lineage>
        <taxon>Eukaryota</taxon>
        <taxon>Sar</taxon>
        <taxon>Alveolata</taxon>
        <taxon>Dinophyceae</taxon>
        <taxon>Gonyaulacales</taxon>
        <taxon>Pyrocystaceae</taxon>
        <taxon>Alexandrium</taxon>
    </lineage>
</organism>
<keyword evidence="1" id="KW-0812">Transmembrane</keyword>
<feature type="transmembrane region" description="Helical" evidence="1">
    <location>
        <begin position="31"/>
        <end position="52"/>
    </location>
</feature>
<gene>
    <name evidence="2" type="ORF">AAND1436_LOCUS18107</name>
</gene>
<dbReference type="AlphaFoldDB" id="A0A7S2CHX6"/>
<protein>
    <submittedName>
        <fullName evidence="2">Uncharacterized protein</fullName>
    </submittedName>
</protein>
<reference evidence="2" key="1">
    <citation type="submission" date="2021-01" db="EMBL/GenBank/DDBJ databases">
        <authorList>
            <person name="Corre E."/>
            <person name="Pelletier E."/>
            <person name="Niang G."/>
            <person name="Scheremetjew M."/>
            <person name="Finn R."/>
            <person name="Kale V."/>
            <person name="Holt S."/>
            <person name="Cochrane G."/>
            <person name="Meng A."/>
            <person name="Brown T."/>
            <person name="Cohen L."/>
        </authorList>
    </citation>
    <scope>NUCLEOTIDE SEQUENCE</scope>
    <source>
        <strain evidence="2">CCMP2222</strain>
    </source>
</reference>
<keyword evidence="1" id="KW-1133">Transmembrane helix</keyword>
<name>A0A7S2CHX6_9DINO</name>
<feature type="transmembrane region" description="Helical" evidence="1">
    <location>
        <begin position="59"/>
        <end position="79"/>
    </location>
</feature>
<evidence type="ECO:0000313" key="2">
    <source>
        <dbReference type="EMBL" id="CAD9425770.1"/>
    </source>
</evidence>
<sequence>MADYHTYTDTDTDTDKLTDEDRSWLSPKIDAAAFVVGALSGAVLNTVWMFLFPTEHMRYLFGSGLVVSAVGSEYFGLALGSGSFKAFLLEFNMFLAVPLLVIVGLAFETPLVAAVWLLHPLYDLLHHPAYLVGLSDKIGAVKVHPKMAFYPCWCAGIDVVQGLWILYHFNPEKLSFNLVNST</sequence>
<feature type="transmembrane region" description="Helical" evidence="1">
    <location>
        <begin position="91"/>
        <end position="118"/>
    </location>
</feature>
<evidence type="ECO:0000256" key="1">
    <source>
        <dbReference type="SAM" id="Phobius"/>
    </source>
</evidence>